<protein>
    <submittedName>
        <fullName evidence="1">Uncharacterized protein</fullName>
    </submittedName>
</protein>
<name>A0A382E048_9ZZZZ</name>
<accession>A0A382E048</accession>
<proteinExistence type="predicted"/>
<reference evidence="1" key="1">
    <citation type="submission" date="2018-05" db="EMBL/GenBank/DDBJ databases">
        <authorList>
            <person name="Lanie J.A."/>
            <person name="Ng W.-L."/>
            <person name="Kazmierczak K.M."/>
            <person name="Andrzejewski T.M."/>
            <person name="Davidsen T.M."/>
            <person name="Wayne K.J."/>
            <person name="Tettelin H."/>
            <person name="Glass J.I."/>
            <person name="Rusch D."/>
            <person name="Podicherti R."/>
            <person name="Tsui H.-C.T."/>
            <person name="Winkler M.E."/>
        </authorList>
    </citation>
    <scope>NUCLEOTIDE SEQUENCE</scope>
</reference>
<evidence type="ECO:0000313" key="1">
    <source>
        <dbReference type="EMBL" id="SVB44080.1"/>
    </source>
</evidence>
<gene>
    <name evidence="1" type="ORF">METZ01_LOCUS196934</name>
</gene>
<sequence length="55" mass="6176">MPLEMLLQSSGNLENQMILTAVTGQLHRAGIFLAIQLNRIARLRLPIPNFQSNCE</sequence>
<dbReference type="AlphaFoldDB" id="A0A382E048"/>
<organism evidence="1">
    <name type="scientific">marine metagenome</name>
    <dbReference type="NCBI Taxonomy" id="408172"/>
    <lineage>
        <taxon>unclassified sequences</taxon>
        <taxon>metagenomes</taxon>
        <taxon>ecological metagenomes</taxon>
    </lineage>
</organism>
<dbReference type="EMBL" id="UINC01042016">
    <property type="protein sequence ID" value="SVB44080.1"/>
    <property type="molecule type" value="Genomic_DNA"/>
</dbReference>